<reference evidence="2" key="1">
    <citation type="submission" date="2018-09" db="EMBL/GenBank/DDBJ databases">
        <authorList>
            <person name="Zhu H."/>
        </authorList>
    </citation>
    <scope>NUCLEOTIDE SEQUENCE [LARGE SCALE GENOMIC DNA]</scope>
    <source>
        <strain evidence="2">K1W22B-1</strain>
    </source>
</reference>
<evidence type="ECO:0000313" key="2">
    <source>
        <dbReference type="Proteomes" id="UP000276542"/>
    </source>
</evidence>
<evidence type="ECO:0000313" key="1">
    <source>
        <dbReference type="EMBL" id="RJS47269.1"/>
    </source>
</evidence>
<organism evidence="1 2">
    <name type="scientific">Nocardioides cavernaquae</name>
    <dbReference type="NCBI Taxonomy" id="2321396"/>
    <lineage>
        <taxon>Bacteria</taxon>
        <taxon>Bacillati</taxon>
        <taxon>Actinomycetota</taxon>
        <taxon>Actinomycetes</taxon>
        <taxon>Propionibacteriales</taxon>
        <taxon>Nocardioidaceae</taxon>
        <taxon>Nocardioides</taxon>
    </lineage>
</organism>
<dbReference type="EMBL" id="QYRP01000002">
    <property type="protein sequence ID" value="RJS47269.1"/>
    <property type="molecule type" value="Genomic_DNA"/>
</dbReference>
<sequence length="202" mass="22592">MTYAEFGDNFIRMVLHRRRILESIDRLLGDKIELGPIGAGPGRVFAKVRATGWFQPTSGVEIPGPLVAYRVILPIDADFEIEIARDINRFKAKVLLPLTLNVRVEHPLTIVWDIVLPGEDEVSISVETDKRRSAVLQKVAGLDAELRRFLIRVIEKELDKPHIRRATRIDMDAIIAGAWGPIADQFLPVEGDPDAEVTGTLL</sequence>
<protein>
    <submittedName>
        <fullName evidence="1">Uncharacterized protein</fullName>
    </submittedName>
</protein>
<comment type="caution">
    <text evidence="1">The sequence shown here is derived from an EMBL/GenBank/DDBJ whole genome shotgun (WGS) entry which is preliminary data.</text>
</comment>
<name>A0A3A5H9E9_9ACTN</name>
<keyword evidence="2" id="KW-1185">Reference proteome</keyword>
<dbReference type="Proteomes" id="UP000276542">
    <property type="component" value="Unassembled WGS sequence"/>
</dbReference>
<accession>A0A3A5H9E9</accession>
<proteinExistence type="predicted"/>
<gene>
    <name evidence="1" type="ORF">D4739_14255</name>
</gene>
<dbReference type="AlphaFoldDB" id="A0A3A5H9E9"/>